<sequence length="55" mass="6158">MAVPKKKTSKSKSRKSYWYKKASLASQKSFSLAMSLLSGNSVTFVYNKSLDSFNT</sequence>
<comment type="similarity">
    <text evidence="1 5">Belongs to the bacterial ribosomal protein bL32 family.</text>
</comment>
<dbReference type="GO" id="GO:0006412">
    <property type="term" value="P:translation"/>
    <property type="evidence" value="ECO:0007669"/>
    <property type="project" value="UniProtKB-UniRule"/>
</dbReference>
<protein>
    <recommendedName>
        <fullName evidence="4 5">Large ribosomal subunit protein bL32c</fullName>
    </recommendedName>
</protein>
<name>A0A1Z1M2J3_9FLOR</name>
<evidence type="ECO:0000256" key="3">
    <source>
        <dbReference type="ARBA" id="ARBA00023274"/>
    </source>
</evidence>
<evidence type="ECO:0000256" key="1">
    <source>
        <dbReference type="ARBA" id="ARBA00008560"/>
    </source>
</evidence>
<dbReference type="EMBL" id="MF101412">
    <property type="protein sequence ID" value="ARW60120.1"/>
    <property type="molecule type" value="Genomic_DNA"/>
</dbReference>
<geneLocation type="chloroplast" evidence="6"/>
<keyword evidence="6" id="KW-0150">Chloroplast</keyword>
<dbReference type="InterPro" id="IPR044958">
    <property type="entry name" value="Ribosomal_bL32_plant/cyanobact"/>
</dbReference>
<evidence type="ECO:0000256" key="5">
    <source>
        <dbReference type="HAMAP-Rule" id="MF_00340"/>
    </source>
</evidence>
<dbReference type="PANTHER" id="PTHR36083">
    <property type="entry name" value="50S RIBOSOMAL PROTEIN L32, CHLOROPLASTIC"/>
    <property type="match status" value="1"/>
</dbReference>
<proteinExistence type="inferred from homology"/>
<keyword evidence="2 5" id="KW-0689">Ribosomal protein</keyword>
<dbReference type="AlphaFoldDB" id="A0A1Z1M2J3"/>
<keyword evidence="3 5" id="KW-0687">Ribonucleoprotein</keyword>
<dbReference type="GO" id="GO:0009507">
    <property type="term" value="C:chloroplast"/>
    <property type="evidence" value="ECO:0007669"/>
    <property type="project" value="UniProtKB-SubCell"/>
</dbReference>
<keyword evidence="6" id="KW-0934">Plastid</keyword>
<dbReference type="GO" id="GO:0003735">
    <property type="term" value="F:structural constituent of ribosome"/>
    <property type="evidence" value="ECO:0007669"/>
    <property type="project" value="InterPro"/>
</dbReference>
<evidence type="ECO:0000256" key="4">
    <source>
        <dbReference type="ARBA" id="ARBA00035280"/>
    </source>
</evidence>
<dbReference type="PANTHER" id="PTHR36083:SF1">
    <property type="entry name" value="LARGE RIBOSOMAL SUBUNIT PROTEIN BL32C"/>
    <property type="match status" value="1"/>
</dbReference>
<reference evidence="6" key="1">
    <citation type="journal article" date="2017" name="J. Phycol.">
        <title>Analysis of chloroplast genomes and a supermatrix inform reclassification of the Rhodomelaceae (Rhodophyta).</title>
        <authorList>
            <person name="Diaz-Tapia P."/>
            <person name="Maggs C.A."/>
            <person name="West J.A."/>
            <person name="Verbruggen H."/>
        </authorList>
    </citation>
    <scope>NUCLEOTIDE SEQUENCE</scope>
    <source>
        <strain evidence="6">JFC1711</strain>
    </source>
</reference>
<evidence type="ECO:0000313" key="6">
    <source>
        <dbReference type="EMBL" id="ARW60120.1"/>
    </source>
</evidence>
<dbReference type="InterPro" id="IPR002677">
    <property type="entry name" value="Ribosomal_bL32"/>
</dbReference>
<organism evidence="6">
    <name type="scientific">Laurencieae sp</name>
    <dbReference type="NCBI Taxonomy" id="2007162"/>
    <lineage>
        <taxon>Eukaryota</taxon>
        <taxon>Rhodophyta</taxon>
        <taxon>Florideophyceae</taxon>
        <taxon>Rhodymeniophycidae</taxon>
        <taxon>Ceramiales</taxon>
        <taxon>Rhodomelaceae</taxon>
        <taxon>Laurencieae</taxon>
    </lineage>
</organism>
<gene>
    <name evidence="5 6" type="primary">rpl32</name>
</gene>
<comment type="subcellular location">
    <subcellularLocation>
        <location evidence="5">Plastid</location>
        <location evidence="5">Chloroplast</location>
    </subcellularLocation>
</comment>
<evidence type="ECO:0000256" key="2">
    <source>
        <dbReference type="ARBA" id="ARBA00022980"/>
    </source>
</evidence>
<accession>A0A1Z1M2J3</accession>
<dbReference type="GO" id="GO:0015934">
    <property type="term" value="C:large ribosomal subunit"/>
    <property type="evidence" value="ECO:0007669"/>
    <property type="project" value="InterPro"/>
</dbReference>
<dbReference type="HAMAP" id="MF_00340">
    <property type="entry name" value="Ribosomal_bL32"/>
    <property type="match status" value="1"/>
</dbReference>